<reference evidence="1" key="1">
    <citation type="submission" date="2014-09" db="EMBL/GenBank/DDBJ databases">
        <authorList>
            <person name="Magalhaes I.L.F."/>
            <person name="Oliveira U."/>
            <person name="Santos F.R."/>
            <person name="Vidigal T.H.D.A."/>
            <person name="Brescovit A.D."/>
            <person name="Santos A.J."/>
        </authorList>
    </citation>
    <scope>NUCLEOTIDE SEQUENCE</scope>
    <source>
        <tissue evidence="1">Shoot tissue taken approximately 20 cm above the soil surface</tissue>
    </source>
</reference>
<proteinExistence type="predicted"/>
<accession>A0A0A9DYU6</accession>
<protein>
    <submittedName>
        <fullName evidence="1">Uncharacterized protein</fullName>
    </submittedName>
</protein>
<reference evidence="1" key="2">
    <citation type="journal article" date="2015" name="Data Brief">
        <title>Shoot transcriptome of the giant reed, Arundo donax.</title>
        <authorList>
            <person name="Barrero R.A."/>
            <person name="Guerrero F.D."/>
            <person name="Moolhuijzen P."/>
            <person name="Goolsby J.A."/>
            <person name="Tidwell J."/>
            <person name="Bellgard S.E."/>
            <person name="Bellgard M.I."/>
        </authorList>
    </citation>
    <scope>NUCLEOTIDE SEQUENCE</scope>
    <source>
        <tissue evidence="1">Shoot tissue taken approximately 20 cm above the soil surface</tissue>
    </source>
</reference>
<sequence length="72" mass="8358">MVIFCAKTAYLYLTVTVEKTTQNYSRCNSWMILERLLILHQRSPYVNLTCTPVRIMAQCLEDTPCQKSGRVI</sequence>
<dbReference type="AlphaFoldDB" id="A0A0A9DYU6"/>
<organism evidence="1">
    <name type="scientific">Arundo donax</name>
    <name type="common">Giant reed</name>
    <name type="synonym">Donax arundinaceus</name>
    <dbReference type="NCBI Taxonomy" id="35708"/>
    <lineage>
        <taxon>Eukaryota</taxon>
        <taxon>Viridiplantae</taxon>
        <taxon>Streptophyta</taxon>
        <taxon>Embryophyta</taxon>
        <taxon>Tracheophyta</taxon>
        <taxon>Spermatophyta</taxon>
        <taxon>Magnoliopsida</taxon>
        <taxon>Liliopsida</taxon>
        <taxon>Poales</taxon>
        <taxon>Poaceae</taxon>
        <taxon>PACMAD clade</taxon>
        <taxon>Arundinoideae</taxon>
        <taxon>Arundineae</taxon>
        <taxon>Arundo</taxon>
    </lineage>
</organism>
<evidence type="ECO:0000313" key="1">
    <source>
        <dbReference type="EMBL" id="JAD91883.1"/>
    </source>
</evidence>
<dbReference type="EMBL" id="GBRH01206012">
    <property type="protein sequence ID" value="JAD91883.1"/>
    <property type="molecule type" value="Transcribed_RNA"/>
</dbReference>
<name>A0A0A9DYU6_ARUDO</name>